<evidence type="ECO:0000313" key="2">
    <source>
        <dbReference type="Proteomes" id="UP000095347"/>
    </source>
</evidence>
<dbReference type="STRING" id="28181.BEN30_09520"/>
<keyword evidence="2" id="KW-1185">Reference proteome</keyword>
<dbReference type="Pfam" id="PF11342">
    <property type="entry name" value="DUF3144"/>
    <property type="match status" value="1"/>
</dbReference>
<dbReference type="InterPro" id="IPR021490">
    <property type="entry name" value="DUF3144"/>
</dbReference>
<reference evidence="2" key="1">
    <citation type="submission" date="2016-07" db="EMBL/GenBank/DDBJ databases">
        <authorList>
            <person name="Florea S."/>
            <person name="Webb J.S."/>
            <person name="Jaromczyk J."/>
            <person name="Schardl C.L."/>
        </authorList>
    </citation>
    <scope>NUCLEOTIDE SEQUENCE [LARGE SCALE GENOMIC DNA]</scope>
    <source>
        <strain evidence="2">MV-1</strain>
    </source>
</reference>
<sequence length="111" mass="12083">MPIIQGTKMNSENPETQSDSVGVQIANQIIDLANTRLEAGDSAEEVASGLRHAAANFSAFAFFRSEKLPKDPNDTVDAFVSFFEHYLGIHKPKTAPGHGLSQLIEQAKKEL</sequence>
<dbReference type="Proteomes" id="UP000095347">
    <property type="component" value="Unassembled WGS sequence"/>
</dbReference>
<dbReference type="Gene3D" id="1.10.287.3020">
    <property type="match status" value="1"/>
</dbReference>
<gene>
    <name evidence="1" type="ORF">BEN30_09520</name>
</gene>
<evidence type="ECO:0000313" key="1">
    <source>
        <dbReference type="EMBL" id="OEJ67363.1"/>
    </source>
</evidence>
<comment type="caution">
    <text evidence="1">The sequence shown here is derived from an EMBL/GenBank/DDBJ whole genome shotgun (WGS) entry which is preliminary data.</text>
</comment>
<dbReference type="AlphaFoldDB" id="A0A1E5Q8X6"/>
<name>A0A1E5Q8X6_9PROT</name>
<organism evidence="1 2">
    <name type="scientific">Magnetovibrio blakemorei</name>
    <dbReference type="NCBI Taxonomy" id="28181"/>
    <lineage>
        <taxon>Bacteria</taxon>
        <taxon>Pseudomonadati</taxon>
        <taxon>Pseudomonadota</taxon>
        <taxon>Alphaproteobacteria</taxon>
        <taxon>Rhodospirillales</taxon>
        <taxon>Magnetovibrionaceae</taxon>
        <taxon>Magnetovibrio</taxon>
    </lineage>
</organism>
<proteinExistence type="predicted"/>
<protein>
    <submittedName>
        <fullName evidence="1">Uncharacterized protein</fullName>
    </submittedName>
</protein>
<accession>A0A1E5Q8X6</accession>
<dbReference type="EMBL" id="MCGG01000022">
    <property type="protein sequence ID" value="OEJ67363.1"/>
    <property type="molecule type" value="Genomic_DNA"/>
</dbReference>